<dbReference type="AlphaFoldDB" id="A0A8B6DS47"/>
<reference evidence="3" key="1">
    <citation type="submission" date="2018-11" db="EMBL/GenBank/DDBJ databases">
        <authorList>
            <person name="Alioto T."/>
            <person name="Alioto T."/>
        </authorList>
    </citation>
    <scope>NUCLEOTIDE SEQUENCE</scope>
</reference>
<dbReference type="EMBL" id="UYJE01003898">
    <property type="protein sequence ID" value="VDI23258.1"/>
    <property type="molecule type" value="Genomic_DNA"/>
</dbReference>
<evidence type="ECO:0000256" key="1">
    <source>
        <dbReference type="PROSITE-ProRule" id="PRU00339"/>
    </source>
</evidence>
<evidence type="ECO:0000259" key="2">
    <source>
        <dbReference type="Pfam" id="PF20266"/>
    </source>
</evidence>
<dbReference type="PROSITE" id="PS50005">
    <property type="entry name" value="TPR"/>
    <property type="match status" value="1"/>
</dbReference>
<evidence type="ECO:0000313" key="4">
    <source>
        <dbReference type="Proteomes" id="UP000596742"/>
    </source>
</evidence>
<dbReference type="InterPro" id="IPR019734">
    <property type="entry name" value="TPR_rpt"/>
</dbReference>
<accession>A0A8B6DS47</accession>
<proteinExistence type="predicted"/>
<comment type="caution">
    <text evidence="3">The sequence shown here is derived from an EMBL/GenBank/DDBJ whole genome shotgun (WGS) entry which is preliminary data.</text>
</comment>
<name>A0A8B6DS47_MYTGA</name>
<feature type="repeat" description="TPR" evidence="1">
    <location>
        <begin position="646"/>
        <end position="679"/>
    </location>
</feature>
<dbReference type="PANTHER" id="PTHR10656:SF69">
    <property type="entry name" value="MAB-21-LIKE HHH_H2TH-LIKE DOMAIN-CONTAINING PROTEIN"/>
    <property type="match status" value="1"/>
</dbReference>
<keyword evidence="4" id="KW-1185">Reference proteome</keyword>
<dbReference type="PANTHER" id="PTHR10656">
    <property type="entry name" value="CELL FATE DETERMINING PROTEIN MAB21-RELATED"/>
    <property type="match status" value="1"/>
</dbReference>
<dbReference type="Gene3D" id="1.10.1410.40">
    <property type="match status" value="1"/>
</dbReference>
<gene>
    <name evidence="3" type="ORF">MGAL_10B066186</name>
</gene>
<evidence type="ECO:0000313" key="3">
    <source>
        <dbReference type="EMBL" id="VDI23258.1"/>
    </source>
</evidence>
<dbReference type="Proteomes" id="UP000596742">
    <property type="component" value="Unassembled WGS sequence"/>
</dbReference>
<dbReference type="Pfam" id="PF20266">
    <property type="entry name" value="Mab-21_C"/>
    <property type="match status" value="1"/>
</dbReference>
<dbReference type="OrthoDB" id="6137820at2759"/>
<organism evidence="3 4">
    <name type="scientific">Mytilus galloprovincialis</name>
    <name type="common">Mediterranean mussel</name>
    <dbReference type="NCBI Taxonomy" id="29158"/>
    <lineage>
        <taxon>Eukaryota</taxon>
        <taxon>Metazoa</taxon>
        <taxon>Spiralia</taxon>
        <taxon>Lophotrochozoa</taxon>
        <taxon>Mollusca</taxon>
        <taxon>Bivalvia</taxon>
        <taxon>Autobranchia</taxon>
        <taxon>Pteriomorphia</taxon>
        <taxon>Mytilida</taxon>
        <taxon>Mytiloidea</taxon>
        <taxon>Mytilidae</taxon>
        <taxon>Mytilinae</taxon>
        <taxon>Mytilus</taxon>
    </lineage>
</organism>
<sequence>MDKNPRSQVNDDYGNMNGMRKIMYLQKHDVKSFPYHGRRRYTPSISQSLDGGIVITNDVFGLTIRQFERIYKACLDRRKTYEQWILNLRYPDKCSNEYLEYLQYCVYYKEDILPWPGNALKEKYFYEHLVYTIGPEMHIHNKQRLLIVIDIISNLFENDRMQISSGSLAEGLDLPGSDLDIMFLIKNVNVIQNVRNIKHPIQHTTLVMEPDKDHPGFTRIKLIAEGEEDTDIILSDCCESTTNGEYVSVDRFLHNIMHRVSECQLSPHGPCFSDTDQHCDIAICLQSKKLPYIAIPWVTRRRHQWPPNVVIDKIVKYGCLLVPIGPRTTSDNNLLWRLSFSVAEKKLVHSFNFTQLLCYGLLKLTFKRIISTNDGVKDLLCSYFLKTALFWVSEEVDFEIFKLQKLFHCFFLCLDKLELWTNNCYCPNYFIPQHNLFLGKVDKSNNKTLLSVLNSIKCGGIDGLMNNVFPAESVNHSLSNTNKEKSFIMLDIFFYKTCELSIHFRNMHSCYKSLQYVKSLKMFESSKFITDTCNYYYGMISQYAAQMLPPPNTKINGNIIHKLYHRHLQDGIRTDAVSGWLVYASYYYVTGHYNVTLKLTEYVLSRCKHDMACLTRHFYNEENINSYRQNVHSKLTLIDRMKFKLSDSKTILGVCYEISGDITNAYQYFDEALEVDEYVCRSAKARK</sequence>
<keyword evidence="1" id="KW-0802">TPR repeat</keyword>
<protein>
    <recommendedName>
        <fullName evidence="2">Mab-21-like HhH/H2TH-like domain-containing protein</fullName>
    </recommendedName>
</protein>
<feature type="domain" description="Mab-21-like HhH/H2TH-like" evidence="2">
    <location>
        <begin position="376"/>
        <end position="449"/>
    </location>
</feature>
<dbReference type="InterPro" id="IPR046906">
    <property type="entry name" value="Mab-21_HhH/H2TH-like"/>
</dbReference>
<dbReference type="SMART" id="SM01265">
    <property type="entry name" value="Mab-21"/>
    <property type="match status" value="1"/>
</dbReference>
<dbReference type="InterPro" id="IPR024810">
    <property type="entry name" value="MAB21L/cGLR"/>
</dbReference>